<dbReference type="Ensembl" id="ENSDLAT00005073453.1">
    <property type="protein sequence ID" value="ENSDLAP00005073024.1"/>
    <property type="gene ID" value="ENSDLAG00005030607.1"/>
</dbReference>
<dbReference type="NCBIfam" id="TIGR01571">
    <property type="entry name" value="A_thal_Cys_rich"/>
    <property type="match status" value="1"/>
</dbReference>
<evidence type="ECO:0000313" key="2">
    <source>
        <dbReference type="Ensembl" id="ENSDLAP00005073024.1"/>
    </source>
</evidence>
<dbReference type="Pfam" id="PF04749">
    <property type="entry name" value="PLAC8"/>
    <property type="match status" value="1"/>
</dbReference>
<evidence type="ECO:0000313" key="3">
    <source>
        <dbReference type="Proteomes" id="UP000694389"/>
    </source>
</evidence>
<dbReference type="GO" id="GO:0072078">
    <property type="term" value="P:nephron tubule morphogenesis"/>
    <property type="evidence" value="ECO:0007669"/>
    <property type="project" value="Ensembl"/>
</dbReference>
<accession>A0A8P4KDE8</accession>
<sequence>MSSISSSLPTTNRHSYIPPLFCPQGCCALFCFPCMQCQTASDHGWCCCMPLLDVCGVVSCILRSSVRERHNIPGSGCDDCCKVLWCYPCVWCQINRELKIRKNLPGATSVITTQVMRG</sequence>
<comment type="similarity">
    <text evidence="1">Belongs to the cornifelin family.</text>
</comment>
<name>A0A8P4KDE8_DICLA</name>
<reference evidence="2" key="1">
    <citation type="submission" date="2025-08" db="UniProtKB">
        <authorList>
            <consortium name="Ensembl"/>
        </authorList>
    </citation>
    <scope>IDENTIFICATION</scope>
</reference>
<keyword evidence="3" id="KW-1185">Reference proteome</keyword>
<dbReference type="AlphaFoldDB" id="A0A8P4KDE8"/>
<dbReference type="InterPro" id="IPR006461">
    <property type="entry name" value="PLAC_motif_containing"/>
</dbReference>
<protein>
    <submittedName>
        <fullName evidence="2">Plac8 onzin related protein 1</fullName>
    </submittedName>
</protein>
<proteinExistence type="inferred from homology"/>
<dbReference type="Proteomes" id="UP000694389">
    <property type="component" value="Unassembled WGS sequence"/>
</dbReference>
<organism evidence="2 3">
    <name type="scientific">Dicentrarchus labrax</name>
    <name type="common">European seabass</name>
    <name type="synonym">Morone labrax</name>
    <dbReference type="NCBI Taxonomy" id="13489"/>
    <lineage>
        <taxon>Eukaryota</taxon>
        <taxon>Metazoa</taxon>
        <taxon>Chordata</taxon>
        <taxon>Craniata</taxon>
        <taxon>Vertebrata</taxon>
        <taxon>Euteleostomi</taxon>
        <taxon>Actinopterygii</taxon>
        <taxon>Neopterygii</taxon>
        <taxon>Teleostei</taxon>
        <taxon>Neoteleostei</taxon>
        <taxon>Acanthomorphata</taxon>
        <taxon>Eupercaria</taxon>
        <taxon>Moronidae</taxon>
        <taxon>Dicentrarchus</taxon>
    </lineage>
</organism>
<evidence type="ECO:0000256" key="1">
    <source>
        <dbReference type="ARBA" id="ARBA00009024"/>
    </source>
</evidence>
<dbReference type="GO" id="GO:0035775">
    <property type="term" value="P:pronephric glomerulus morphogenesis"/>
    <property type="evidence" value="ECO:0007669"/>
    <property type="project" value="Ensembl"/>
</dbReference>
<dbReference type="GO" id="GO:0048703">
    <property type="term" value="P:embryonic viscerocranium morphogenesis"/>
    <property type="evidence" value="ECO:0007669"/>
    <property type="project" value="Ensembl"/>
</dbReference>
<reference evidence="2" key="2">
    <citation type="submission" date="2025-09" db="UniProtKB">
        <authorList>
            <consortium name="Ensembl"/>
        </authorList>
    </citation>
    <scope>IDENTIFICATION</scope>
</reference>
<dbReference type="GeneTree" id="ENSGT00940000163927"/>
<dbReference type="PANTHER" id="PTHR15907">
    <property type="entry name" value="DUF614 FAMILY PROTEIN-RELATED"/>
    <property type="match status" value="1"/>
</dbReference>